<dbReference type="Gene3D" id="2.40.440.10">
    <property type="entry name" value="L,D-transpeptidase catalytic domain-like"/>
    <property type="match status" value="1"/>
</dbReference>
<evidence type="ECO:0000256" key="9">
    <source>
        <dbReference type="ARBA" id="ARBA00023288"/>
    </source>
</evidence>
<keyword evidence="2" id="KW-1003">Cell membrane</keyword>
<dbReference type="Gene3D" id="2.60.40.3710">
    <property type="match status" value="1"/>
</dbReference>
<keyword evidence="9" id="KW-0449">Lipoprotein</keyword>
<evidence type="ECO:0000256" key="4">
    <source>
        <dbReference type="ARBA" id="ARBA00022729"/>
    </source>
</evidence>
<keyword evidence="10" id="KW-0012">Acyltransferase</keyword>
<organism evidence="17 18">
    <name type="scientific">Streptomyces finlayi</name>
    <dbReference type="NCBI Taxonomy" id="67296"/>
    <lineage>
        <taxon>Bacteria</taxon>
        <taxon>Bacillati</taxon>
        <taxon>Actinomycetota</taxon>
        <taxon>Actinomycetes</taxon>
        <taxon>Kitasatosporales</taxon>
        <taxon>Streptomycetaceae</taxon>
        <taxon>Streptomyces</taxon>
    </lineage>
</organism>
<evidence type="ECO:0000256" key="12">
    <source>
        <dbReference type="ARBA" id="ARBA00060592"/>
    </source>
</evidence>
<dbReference type="InterPro" id="IPR038063">
    <property type="entry name" value="Transpep_catalytic_dom"/>
</dbReference>
<evidence type="ECO:0000256" key="7">
    <source>
        <dbReference type="ARBA" id="ARBA00023136"/>
    </source>
</evidence>
<feature type="active site" description="Proton donor/acceptor" evidence="13">
    <location>
        <position position="263"/>
    </location>
</feature>
<evidence type="ECO:0000256" key="11">
    <source>
        <dbReference type="ARBA" id="ARBA00023316"/>
    </source>
</evidence>
<keyword evidence="11 13" id="KW-0961">Cell wall biogenesis/degradation</keyword>
<keyword evidence="7" id="KW-0472">Membrane</keyword>
<feature type="domain" description="L,D-TPase catalytic" evidence="16">
    <location>
        <begin position="180"/>
        <end position="305"/>
    </location>
</feature>
<evidence type="ECO:0000256" key="2">
    <source>
        <dbReference type="ARBA" id="ARBA00022475"/>
    </source>
</evidence>
<evidence type="ECO:0000256" key="10">
    <source>
        <dbReference type="ARBA" id="ARBA00023315"/>
    </source>
</evidence>
<keyword evidence="8" id="KW-0564">Palmitate</keyword>
<dbReference type="EMBL" id="BMVC01000003">
    <property type="protein sequence ID" value="GHC86210.1"/>
    <property type="molecule type" value="Genomic_DNA"/>
</dbReference>
<dbReference type="GO" id="GO:0018104">
    <property type="term" value="P:peptidoglycan-protein cross-linking"/>
    <property type="evidence" value="ECO:0007669"/>
    <property type="project" value="TreeGrafter"/>
</dbReference>
<dbReference type="GO" id="GO:0005576">
    <property type="term" value="C:extracellular region"/>
    <property type="evidence" value="ECO:0007669"/>
    <property type="project" value="TreeGrafter"/>
</dbReference>
<dbReference type="GO" id="GO:0008360">
    <property type="term" value="P:regulation of cell shape"/>
    <property type="evidence" value="ECO:0007669"/>
    <property type="project" value="UniProtKB-UniRule"/>
</dbReference>
<comment type="pathway">
    <text evidence="1 13">Cell wall biogenesis; peptidoglycan biosynthesis.</text>
</comment>
<gene>
    <name evidence="17" type="ORF">GCM10010334_17100</name>
</gene>
<comment type="caution">
    <text evidence="17">The sequence shown here is derived from an EMBL/GenBank/DDBJ whole genome shotgun (WGS) entry which is preliminary data.</text>
</comment>
<sequence>MRRTVTSAVRTPVAVAALTLAATACGGEGTRALAPAENAVVADVEHKAPSATPTPTAKPAPPAEKLAAPRRTVAPQLAPLNGSTVGVGQPLALVFKGQKVDKSLRAGIEGTLKVTTSTPLTGAWHWTESKGDTLVHFRPEHYWPANTKVTLDARLSHVKLAGGTAVDRDRRLTFTTGDSMINKVDLAAHTMTVIRNGETLRTIPVSGGEKRFKTREGIKTILSKDGRVVMDSRTIGIPRNSPDGYYDPYNWSMRETISGEYIHAAPDNAESFGKENVSHGCIGMSDADAKWLYNLSRVGDVIEVTGTTGKPMDHFGNGYGDWNLPWSAWLAGSELGERPTT</sequence>
<feature type="active site" description="Nucleophile" evidence="13">
    <location>
        <position position="281"/>
    </location>
</feature>
<evidence type="ECO:0000256" key="15">
    <source>
        <dbReference type="SAM" id="SignalP"/>
    </source>
</evidence>
<accession>A0A918WV41</accession>
<dbReference type="PANTHER" id="PTHR30582">
    <property type="entry name" value="L,D-TRANSPEPTIDASE"/>
    <property type="match status" value="1"/>
</dbReference>
<feature type="chain" id="PRO_5036978573" description="L,D-TPase catalytic domain-containing protein" evidence="15">
    <location>
        <begin position="27"/>
        <end position="341"/>
    </location>
</feature>
<dbReference type="GO" id="GO:0071972">
    <property type="term" value="F:peptidoglycan L,D-transpeptidase activity"/>
    <property type="evidence" value="ECO:0007669"/>
    <property type="project" value="TreeGrafter"/>
</dbReference>
<evidence type="ECO:0000256" key="8">
    <source>
        <dbReference type="ARBA" id="ARBA00023139"/>
    </source>
</evidence>
<evidence type="ECO:0000313" key="17">
    <source>
        <dbReference type="EMBL" id="GHC86210.1"/>
    </source>
</evidence>
<evidence type="ECO:0000256" key="1">
    <source>
        <dbReference type="ARBA" id="ARBA00004752"/>
    </source>
</evidence>
<evidence type="ECO:0000256" key="14">
    <source>
        <dbReference type="SAM" id="MobiDB-lite"/>
    </source>
</evidence>
<evidence type="ECO:0000259" key="16">
    <source>
        <dbReference type="PROSITE" id="PS52029"/>
    </source>
</evidence>
<proteinExistence type="predicted"/>
<dbReference type="FunFam" id="2.40.440.10:FF:000005">
    <property type="entry name" value="L,D-transpeptidase 2"/>
    <property type="match status" value="1"/>
</dbReference>
<dbReference type="RefSeq" id="WP_189822897.1">
    <property type="nucleotide sequence ID" value="NZ_BMVC01000003.1"/>
</dbReference>
<dbReference type="Proteomes" id="UP000638353">
    <property type="component" value="Unassembled WGS sequence"/>
</dbReference>
<dbReference type="InterPro" id="IPR005490">
    <property type="entry name" value="LD_TPept_cat_dom"/>
</dbReference>
<dbReference type="CDD" id="cd16913">
    <property type="entry name" value="YkuD_like"/>
    <property type="match status" value="1"/>
</dbReference>
<dbReference type="InterPro" id="IPR050979">
    <property type="entry name" value="LD-transpeptidase"/>
</dbReference>
<dbReference type="SUPFAM" id="SSF141523">
    <property type="entry name" value="L,D-transpeptidase catalytic domain-like"/>
    <property type="match status" value="1"/>
</dbReference>
<evidence type="ECO:0000256" key="5">
    <source>
        <dbReference type="ARBA" id="ARBA00022960"/>
    </source>
</evidence>
<evidence type="ECO:0000256" key="3">
    <source>
        <dbReference type="ARBA" id="ARBA00022679"/>
    </source>
</evidence>
<evidence type="ECO:0000256" key="6">
    <source>
        <dbReference type="ARBA" id="ARBA00022984"/>
    </source>
</evidence>
<reference evidence="17" key="2">
    <citation type="submission" date="2020-09" db="EMBL/GenBank/DDBJ databases">
        <authorList>
            <person name="Sun Q."/>
            <person name="Ohkuma M."/>
        </authorList>
    </citation>
    <scope>NUCLEOTIDE SEQUENCE</scope>
    <source>
        <strain evidence="17">JCM 4637</strain>
    </source>
</reference>
<reference evidence="17" key="1">
    <citation type="journal article" date="2014" name="Int. J. Syst. Evol. Microbiol.">
        <title>Complete genome sequence of Corynebacterium casei LMG S-19264T (=DSM 44701T), isolated from a smear-ripened cheese.</title>
        <authorList>
            <consortium name="US DOE Joint Genome Institute (JGI-PGF)"/>
            <person name="Walter F."/>
            <person name="Albersmeier A."/>
            <person name="Kalinowski J."/>
            <person name="Ruckert C."/>
        </authorList>
    </citation>
    <scope>NUCLEOTIDE SEQUENCE</scope>
    <source>
        <strain evidence="17">JCM 4637</strain>
    </source>
</reference>
<keyword evidence="3" id="KW-0808">Transferase</keyword>
<dbReference type="Pfam" id="PF17964">
    <property type="entry name" value="Big_10"/>
    <property type="match status" value="1"/>
</dbReference>
<protein>
    <recommendedName>
        <fullName evidence="16">L,D-TPase catalytic domain-containing protein</fullName>
    </recommendedName>
</protein>
<dbReference type="PANTHER" id="PTHR30582:SF2">
    <property type="entry name" value="L,D-TRANSPEPTIDASE YCIB-RELATED"/>
    <property type="match status" value="1"/>
</dbReference>
<evidence type="ECO:0000256" key="13">
    <source>
        <dbReference type="PROSITE-ProRule" id="PRU01373"/>
    </source>
</evidence>
<comment type="pathway">
    <text evidence="12">Glycan biosynthesis.</text>
</comment>
<name>A0A918WV41_9ACTN</name>
<evidence type="ECO:0000313" key="18">
    <source>
        <dbReference type="Proteomes" id="UP000638353"/>
    </source>
</evidence>
<dbReference type="GO" id="GO:0016746">
    <property type="term" value="F:acyltransferase activity"/>
    <property type="evidence" value="ECO:0007669"/>
    <property type="project" value="UniProtKB-KW"/>
</dbReference>
<keyword evidence="4 15" id="KW-0732">Signal</keyword>
<feature type="signal peptide" evidence="15">
    <location>
        <begin position="1"/>
        <end position="26"/>
    </location>
</feature>
<dbReference type="GO" id="GO:0071555">
    <property type="term" value="P:cell wall organization"/>
    <property type="evidence" value="ECO:0007669"/>
    <property type="project" value="UniProtKB-UniRule"/>
</dbReference>
<feature type="region of interest" description="Disordered" evidence="14">
    <location>
        <begin position="48"/>
        <end position="67"/>
    </location>
</feature>
<dbReference type="PROSITE" id="PS51257">
    <property type="entry name" value="PROKAR_LIPOPROTEIN"/>
    <property type="match status" value="1"/>
</dbReference>
<dbReference type="AlphaFoldDB" id="A0A918WV41"/>
<keyword evidence="6 13" id="KW-0573">Peptidoglycan synthesis</keyword>
<dbReference type="Pfam" id="PF03734">
    <property type="entry name" value="YkuD"/>
    <property type="match status" value="1"/>
</dbReference>
<dbReference type="PROSITE" id="PS52029">
    <property type="entry name" value="LD_TPASE"/>
    <property type="match status" value="1"/>
</dbReference>
<keyword evidence="5 13" id="KW-0133">Cell shape</keyword>
<dbReference type="InterPro" id="IPR041280">
    <property type="entry name" value="Big_10"/>
</dbReference>